<keyword evidence="2" id="KW-0614">Plasmid</keyword>
<evidence type="ECO:0000256" key="1">
    <source>
        <dbReference type="SAM" id="MobiDB-lite"/>
    </source>
</evidence>
<name>A0ABM6A7G5_9LACO</name>
<keyword evidence="3" id="KW-1185">Reference proteome</keyword>
<gene>
    <name evidence="2" type="ORF">ADU72_0059</name>
</gene>
<evidence type="ECO:0000313" key="3">
    <source>
        <dbReference type="Proteomes" id="UP000076244"/>
    </source>
</evidence>
<geneLocation type="plasmid" evidence="3">
    <name>pl21535-3</name>
</geneLocation>
<feature type="region of interest" description="Disordered" evidence="1">
    <location>
        <begin position="55"/>
        <end position="74"/>
    </location>
</feature>
<accession>A0ABM6A7G5</accession>
<organism evidence="2 3">
    <name type="scientific">Pediococcus damnosus</name>
    <dbReference type="NCBI Taxonomy" id="51663"/>
    <lineage>
        <taxon>Bacteria</taxon>
        <taxon>Bacillati</taxon>
        <taxon>Bacillota</taxon>
        <taxon>Bacilli</taxon>
        <taxon>Lactobacillales</taxon>
        <taxon>Lactobacillaceae</taxon>
        <taxon>Pediococcus</taxon>
    </lineage>
</organism>
<dbReference type="EMBL" id="CP012291">
    <property type="protein sequence ID" value="AMV68256.1"/>
    <property type="molecule type" value="Genomic_DNA"/>
</dbReference>
<reference evidence="2 3" key="1">
    <citation type="journal article" date="2016" name="PLoS ONE">
        <title>The Identification of Novel Diagnostic Marker Genes for the Detection of Beer Spoiling Pediococcus damnosus Strains Using the BlAst Diagnostic Gene findEr.</title>
        <authorList>
            <person name="Behr J."/>
            <person name="Geissler A.J."/>
            <person name="Schmid J."/>
            <person name="Zehe A."/>
            <person name="Vogel R.F."/>
        </authorList>
    </citation>
    <scope>NUCLEOTIDE SEQUENCE [LARGE SCALE GENOMIC DNA]</scope>
    <source>
        <strain evidence="2 3">TMW 2.1535</strain>
    </source>
</reference>
<proteinExistence type="predicted"/>
<sequence length="116" mass="12813">MRIDLTQTHDVIGTYQSLGCSEIRQQYTDPGTKYALDVLDQKVTAGHLIKLAVDNGASNPSNQYPKNESTWHHQAHRSVDVTMIDPREKALPACRLAIENGACSSQRGNVSCSWDS</sequence>
<feature type="compositionally biased region" description="Polar residues" evidence="1">
    <location>
        <begin position="56"/>
        <end position="68"/>
    </location>
</feature>
<evidence type="ECO:0000313" key="2">
    <source>
        <dbReference type="EMBL" id="AMV68256.1"/>
    </source>
</evidence>
<protein>
    <submittedName>
        <fullName evidence="2">Phage terminase, large subunit</fullName>
    </submittedName>
</protein>
<dbReference type="Proteomes" id="UP000076244">
    <property type="component" value="Plasmid pL21535-3"/>
</dbReference>